<keyword evidence="2" id="KW-0812">Transmembrane</keyword>
<keyword evidence="2" id="KW-1133">Transmembrane helix</keyword>
<evidence type="ECO:0000256" key="1">
    <source>
        <dbReference type="SAM" id="MobiDB-lite"/>
    </source>
</evidence>
<proteinExistence type="predicted"/>
<feature type="region of interest" description="Disordered" evidence="1">
    <location>
        <begin position="566"/>
        <end position="593"/>
    </location>
</feature>
<evidence type="ECO:0000259" key="3">
    <source>
        <dbReference type="Pfam" id="PF13559"/>
    </source>
</evidence>
<accession>A0A643K1E4</accession>
<dbReference type="Pfam" id="PF13559">
    <property type="entry name" value="DUF4129"/>
    <property type="match status" value="1"/>
</dbReference>
<sequence length="696" mass="73230">MLSAVSAPVVAAPTDSGVETDDSDAPKLTAPGAPYPLQQQTTPENSTNNSSDVLHENPDEVDDENELDRLLSYLSGRMNSNIGTSTLQLSQGQYDAAKAALGDDYSTSLGKYVDVQGETDEEGAGDQYETVQETQREYVDTVQEFRETQRAYRAAKQAGNDARARELARKLTQLADEGETQTATLVTTFATISNETGSDLSESQAQLESIQANISDQRDEIVALEFTDTRITVEPYDRNISFTDPLFVSGTLETANGTPVETTDARFTIGEQTIRAPIDSDGSFTFTYRPTRVPANASNLTLRYQPVNSSVYRPTQRGLPVSITQVDATAEIAVPTNSTYGYADSLAVDVLLLVDGSPVEQFPVTASLGRTRLSSSATAETGRATLDGTVPASASVGDVTIRVAPDSTTRAVSFTPVTEQVRITSEQTSLDATAQTSEGQTVVVEGALTTEDGDAVSDQPLTVRVGTRTVETTTGASGAYRTTIERPADVSTENATVTVVFDGDDTNLESTSTTVAVQHSTAGGASGNGTAEEGSLPFALLDALWVVAGAGLVGLATVVLLRRRTDDTTEVVETDSPSPSDEGVDTETPPSTESIATNALTSARELLSAGNPNDAVVVAYTGMRHSLASVADIDDSATHWEFSEQCAEAGVGDADALTTLTAGYETAAYSGRTVDTDEAEALVDTAEALVDATEAP</sequence>
<feature type="compositionally biased region" description="Polar residues" evidence="1">
    <location>
        <begin position="37"/>
        <end position="52"/>
    </location>
</feature>
<gene>
    <name evidence="4" type="ORF">Hfx1149_05690</name>
</gene>
<name>A0A643K1E4_9EURY</name>
<reference evidence="4" key="1">
    <citation type="submission" date="2019-09" db="EMBL/GenBank/DDBJ databases">
        <title>Genomic analysis of Haloferax sp. CBA1149.</title>
        <authorList>
            <person name="Roh S.W."/>
        </authorList>
    </citation>
    <scope>NUCLEOTIDE SEQUENCE</scope>
    <source>
        <strain evidence="4">CBA1149</strain>
    </source>
</reference>
<evidence type="ECO:0000256" key="2">
    <source>
        <dbReference type="SAM" id="Phobius"/>
    </source>
</evidence>
<feature type="transmembrane region" description="Helical" evidence="2">
    <location>
        <begin position="543"/>
        <end position="561"/>
    </location>
</feature>
<dbReference type="EMBL" id="VZUS01000001">
    <property type="protein sequence ID" value="KAB1189224.1"/>
    <property type="molecule type" value="Genomic_DNA"/>
</dbReference>
<feature type="compositionally biased region" description="Low complexity" evidence="1">
    <location>
        <begin position="1"/>
        <end position="13"/>
    </location>
</feature>
<feature type="domain" description="Protein-glutamine gamma-glutamyltransferase-like C-terminal" evidence="3">
    <location>
        <begin position="630"/>
        <end position="685"/>
    </location>
</feature>
<dbReference type="AlphaFoldDB" id="A0A643K1E4"/>
<feature type="region of interest" description="Disordered" evidence="1">
    <location>
        <begin position="1"/>
        <end position="63"/>
    </location>
</feature>
<organism evidence="4">
    <name type="scientific">Haloferax sp. CBA1149</name>
    <dbReference type="NCBI Taxonomy" id="2650753"/>
    <lineage>
        <taxon>Archaea</taxon>
        <taxon>Methanobacteriati</taxon>
        <taxon>Methanobacteriota</taxon>
        <taxon>Stenosarchaea group</taxon>
        <taxon>Halobacteria</taxon>
        <taxon>Halobacteriales</taxon>
        <taxon>Haloferacaceae</taxon>
        <taxon>Haloferax</taxon>
    </lineage>
</organism>
<comment type="caution">
    <text evidence="4">The sequence shown here is derived from an EMBL/GenBank/DDBJ whole genome shotgun (WGS) entry which is preliminary data.</text>
</comment>
<protein>
    <submittedName>
        <fullName evidence="4">DUF4129 domain-containing protein</fullName>
    </submittedName>
</protein>
<keyword evidence="2" id="KW-0472">Membrane</keyword>
<dbReference type="InterPro" id="IPR025403">
    <property type="entry name" value="TgpA-like_C"/>
</dbReference>
<evidence type="ECO:0000313" key="4">
    <source>
        <dbReference type="EMBL" id="KAB1189224.1"/>
    </source>
</evidence>